<dbReference type="AlphaFoldDB" id="A0A7W8H857"/>
<protein>
    <recommendedName>
        <fullName evidence="1">Carbohydrate-binding domain-containing protein</fullName>
    </recommendedName>
</protein>
<dbReference type="GO" id="GO:0030246">
    <property type="term" value="F:carbohydrate binding"/>
    <property type="evidence" value="ECO:0007669"/>
    <property type="project" value="InterPro"/>
</dbReference>
<comment type="caution">
    <text evidence="2">The sequence shown here is derived from an EMBL/GenBank/DDBJ whole genome shotgun (WGS) entry which is preliminary data.</text>
</comment>
<reference evidence="2 3" key="1">
    <citation type="submission" date="2020-08" db="EMBL/GenBank/DDBJ databases">
        <title>Genomic Encyclopedia of Type Strains, Phase IV (KMG-IV): sequencing the most valuable type-strain genomes for metagenomic binning, comparative biology and taxonomic classification.</title>
        <authorList>
            <person name="Goeker M."/>
        </authorList>
    </citation>
    <scope>NUCLEOTIDE SEQUENCE [LARGE SCALE GENOMIC DNA]</scope>
    <source>
        <strain evidence="2 3">DSM 106146</strain>
    </source>
</reference>
<dbReference type="EMBL" id="JACHFW010000002">
    <property type="protein sequence ID" value="MBB5263646.1"/>
    <property type="molecule type" value="Genomic_DNA"/>
</dbReference>
<gene>
    <name evidence="2" type="ORF">HNP82_000744</name>
</gene>
<dbReference type="GO" id="GO:0016052">
    <property type="term" value="P:carbohydrate catabolic process"/>
    <property type="evidence" value="ECO:0007669"/>
    <property type="project" value="InterPro"/>
</dbReference>
<dbReference type="Gene3D" id="2.60.40.1190">
    <property type="match status" value="1"/>
</dbReference>
<keyword evidence="3" id="KW-1185">Reference proteome</keyword>
<feature type="domain" description="Carbohydrate-binding" evidence="1">
    <location>
        <begin position="21"/>
        <end position="195"/>
    </location>
</feature>
<organism evidence="2 3">
    <name type="scientific">Catenibacillus scindens</name>
    <dbReference type="NCBI Taxonomy" id="673271"/>
    <lineage>
        <taxon>Bacteria</taxon>
        <taxon>Bacillati</taxon>
        <taxon>Bacillota</taxon>
        <taxon>Clostridia</taxon>
        <taxon>Lachnospirales</taxon>
        <taxon>Lachnospiraceae</taxon>
        <taxon>Catenibacillus</taxon>
    </lineage>
</organism>
<accession>A0A7W8H857</accession>
<dbReference type="GO" id="GO:0004553">
    <property type="term" value="F:hydrolase activity, hydrolyzing O-glycosyl compounds"/>
    <property type="evidence" value="ECO:0007669"/>
    <property type="project" value="InterPro"/>
</dbReference>
<evidence type="ECO:0000259" key="1">
    <source>
        <dbReference type="Pfam" id="PF16011"/>
    </source>
</evidence>
<evidence type="ECO:0000313" key="3">
    <source>
        <dbReference type="Proteomes" id="UP000543642"/>
    </source>
</evidence>
<dbReference type="InterPro" id="IPR010502">
    <property type="entry name" value="Carb-bd_dom_fam9"/>
</dbReference>
<dbReference type="Proteomes" id="UP000543642">
    <property type="component" value="Unassembled WGS sequence"/>
</dbReference>
<proteinExistence type="predicted"/>
<dbReference type="RefSeq" id="WP_183771640.1">
    <property type="nucleotide sequence ID" value="NZ_CAWVEG010000167.1"/>
</dbReference>
<evidence type="ECO:0000313" key="2">
    <source>
        <dbReference type="EMBL" id="MBB5263646.1"/>
    </source>
</evidence>
<dbReference type="Pfam" id="PF16011">
    <property type="entry name" value="CBM9_2"/>
    <property type="match status" value="1"/>
</dbReference>
<name>A0A7W8H857_9FIRM</name>
<sequence length="199" mass="23402">MIYEIRKIAGVSELEQCHPFEISNFQWRSIYRPRARGRVGYIENKGFLVWLACEEVHPKADCVYNFDPVYTDSALNAYFQFDLTNDNYFNFEFNAKGTCIAAYGSVPHIRSNFSLDQITDLNIRPKVTPYGWQIIFSIPESTIYFYQPQAKWKKTRFFRCNFYKVSIHPDIEHYGSFAPVHCPTPDFHQTAYFAKARIV</sequence>